<dbReference type="PANTHER" id="PTHR35801:SF1">
    <property type="entry name" value="PHOSPHOSERINE PHOSPHATASE RSBX"/>
    <property type="match status" value="1"/>
</dbReference>
<dbReference type="Pfam" id="PF13581">
    <property type="entry name" value="HATPase_c_2"/>
    <property type="match status" value="1"/>
</dbReference>
<dbReference type="CDD" id="cd16934">
    <property type="entry name" value="HATPase_RsbT-like"/>
    <property type="match status" value="1"/>
</dbReference>
<evidence type="ECO:0000313" key="3">
    <source>
        <dbReference type="Proteomes" id="UP000488299"/>
    </source>
</evidence>
<dbReference type="InterPro" id="IPR036457">
    <property type="entry name" value="PPM-type-like_dom_sf"/>
</dbReference>
<organism evidence="2 3">
    <name type="scientific">Rudanella paleaurantiibacter</name>
    <dbReference type="NCBI Taxonomy" id="2614655"/>
    <lineage>
        <taxon>Bacteria</taxon>
        <taxon>Pseudomonadati</taxon>
        <taxon>Bacteroidota</taxon>
        <taxon>Cytophagia</taxon>
        <taxon>Cytophagales</taxon>
        <taxon>Cytophagaceae</taxon>
        <taxon>Rudanella</taxon>
    </lineage>
</organism>
<dbReference type="Gene3D" id="3.30.565.10">
    <property type="entry name" value="Histidine kinase-like ATPase, C-terminal domain"/>
    <property type="match status" value="1"/>
</dbReference>
<proteinExistence type="predicted"/>
<dbReference type="InterPro" id="IPR003594">
    <property type="entry name" value="HATPase_dom"/>
</dbReference>
<dbReference type="InterPro" id="IPR036890">
    <property type="entry name" value="HATPase_C_sf"/>
</dbReference>
<dbReference type="InterPro" id="IPR039248">
    <property type="entry name" value="Ptase_RsbX"/>
</dbReference>
<evidence type="ECO:0000259" key="1">
    <source>
        <dbReference type="SMART" id="SM00331"/>
    </source>
</evidence>
<dbReference type="RefSeq" id="WP_152125051.1">
    <property type="nucleotide sequence ID" value="NZ_WELI01000005.1"/>
</dbReference>
<dbReference type="SUPFAM" id="SSF55874">
    <property type="entry name" value="ATPase domain of HSP90 chaperone/DNA topoisomerase II/histidine kinase"/>
    <property type="match status" value="1"/>
</dbReference>
<dbReference type="EMBL" id="WELI01000005">
    <property type="protein sequence ID" value="KAB7730465.1"/>
    <property type="molecule type" value="Genomic_DNA"/>
</dbReference>
<dbReference type="SUPFAM" id="SSF81606">
    <property type="entry name" value="PP2C-like"/>
    <property type="match status" value="1"/>
</dbReference>
<dbReference type="PANTHER" id="PTHR35801">
    <property type="entry name" value="PHOSPHOSERINE PHOSPHATASE RSBX"/>
    <property type="match status" value="1"/>
</dbReference>
<gene>
    <name evidence="2" type="ORF">F5984_15090</name>
</gene>
<dbReference type="SMART" id="SM00331">
    <property type="entry name" value="PP2C_SIG"/>
    <property type="match status" value="1"/>
</dbReference>
<dbReference type="Proteomes" id="UP000488299">
    <property type="component" value="Unassembled WGS sequence"/>
</dbReference>
<comment type="caution">
    <text evidence="2">The sequence shown here is derived from an EMBL/GenBank/DDBJ whole genome shotgun (WGS) entry which is preliminary data.</text>
</comment>
<dbReference type="AlphaFoldDB" id="A0A7J5TZG4"/>
<reference evidence="2 3" key="1">
    <citation type="submission" date="2019-10" db="EMBL/GenBank/DDBJ databases">
        <title>Rudanella paleaurantiibacter sp. nov., isolated from sludge.</title>
        <authorList>
            <person name="Xu S.Q."/>
        </authorList>
    </citation>
    <scope>NUCLEOTIDE SEQUENCE [LARGE SCALE GENOMIC DNA]</scope>
    <source>
        <strain evidence="2 3">HX-22-17</strain>
    </source>
</reference>
<protein>
    <submittedName>
        <fullName evidence="2">SpoIIE family protein phosphatase</fullName>
    </submittedName>
</protein>
<dbReference type="Gene3D" id="3.60.40.10">
    <property type="entry name" value="PPM-type phosphatase domain"/>
    <property type="match status" value="1"/>
</dbReference>
<feature type="domain" description="PPM-type phosphatase" evidence="1">
    <location>
        <begin position="141"/>
        <end position="334"/>
    </location>
</feature>
<dbReference type="InterPro" id="IPR001932">
    <property type="entry name" value="PPM-type_phosphatase-like_dom"/>
</dbReference>
<evidence type="ECO:0000313" key="2">
    <source>
        <dbReference type="EMBL" id="KAB7730465.1"/>
    </source>
</evidence>
<sequence length="342" mass="37294">MDNSPHERLLASDRSYVASLKKRISHIAAGIGFSAQRLAEIDLVVAEMASNLIKHAGGGEMLVRHIRTPGYTGLELISIDKGPGIADPSRMFQDGVSTAGTLGHGLGAIKRLSDLAQLYSIKGWGTILLVRIFLKPPLNTPSGFEFRSLLVPKPGEEVSGDGCYVKQTPGHIKLLLGDGLGHGPEANKAVQAAIQAFRVCPDHQPAAIVRHMHQSVSKTRGLVGSVVVYDCQTHQWNWCGVGNITTRLSGAMTAKNFLPYNGIIGMNVPTTLNNHVLPFERGQLLIMCSDGLHTRWDHTRYPLIHRYDLTILAAALYKDYARQTDDTSLFVGRIQRDYGGIS</sequence>
<dbReference type="Pfam" id="PF07228">
    <property type="entry name" value="SpoIIE"/>
    <property type="match status" value="1"/>
</dbReference>
<keyword evidence="3" id="KW-1185">Reference proteome</keyword>
<accession>A0A7J5TZG4</accession>
<name>A0A7J5TZG4_9BACT</name>